<feature type="transmembrane region" description="Helical" evidence="14">
    <location>
        <begin position="29"/>
        <end position="48"/>
    </location>
</feature>
<accession>A0A9P6B599</accession>
<dbReference type="Proteomes" id="UP000886523">
    <property type="component" value="Unassembled WGS sequence"/>
</dbReference>
<keyword evidence="4 11" id="KW-0479">Metal-binding</keyword>
<dbReference type="InterPro" id="IPR036026">
    <property type="entry name" value="Seven-hairpin_glycosidases"/>
</dbReference>
<evidence type="ECO:0000313" key="15">
    <source>
        <dbReference type="EMBL" id="KAF9516571.1"/>
    </source>
</evidence>
<proteinExistence type="inferred from homology"/>
<evidence type="ECO:0000313" key="16">
    <source>
        <dbReference type="Proteomes" id="UP000886523"/>
    </source>
</evidence>
<keyword evidence="6 11" id="KW-0106">Calcium</keyword>
<name>A0A9P6B599_9AGAM</name>
<keyword evidence="14" id="KW-0812">Transmembrane</keyword>
<keyword evidence="14" id="KW-1133">Transmembrane helix</keyword>
<dbReference type="Gene3D" id="1.50.10.10">
    <property type="match status" value="1"/>
</dbReference>
<keyword evidence="13" id="KW-0326">Glycosidase</keyword>
<keyword evidence="7 12" id="KW-1015">Disulfide bond</keyword>
<dbReference type="GO" id="GO:0016020">
    <property type="term" value="C:membrane"/>
    <property type="evidence" value="ECO:0007669"/>
    <property type="project" value="InterPro"/>
</dbReference>
<dbReference type="GO" id="GO:0036503">
    <property type="term" value="P:ERAD pathway"/>
    <property type="evidence" value="ECO:0007669"/>
    <property type="project" value="UniProtKB-ARBA"/>
</dbReference>
<evidence type="ECO:0000256" key="7">
    <source>
        <dbReference type="ARBA" id="ARBA00023157"/>
    </source>
</evidence>
<evidence type="ECO:0000256" key="11">
    <source>
        <dbReference type="PIRSR" id="PIRSR601382-2"/>
    </source>
</evidence>
<evidence type="ECO:0000256" key="3">
    <source>
        <dbReference type="ARBA" id="ARBA00007658"/>
    </source>
</evidence>
<comment type="cofactor">
    <cofactor evidence="1 11">
        <name>Ca(2+)</name>
        <dbReference type="ChEBI" id="CHEBI:29108"/>
    </cofactor>
</comment>
<evidence type="ECO:0000256" key="2">
    <source>
        <dbReference type="ARBA" id="ARBA00004922"/>
    </source>
</evidence>
<feature type="active site" description="Proton donor" evidence="10">
    <location>
        <position position="175"/>
    </location>
</feature>
<feature type="active site" evidence="10">
    <location>
        <position position="482"/>
    </location>
</feature>
<dbReference type="InterPro" id="IPR001382">
    <property type="entry name" value="Glyco_hydro_47"/>
</dbReference>
<comment type="caution">
    <text evidence="15">The sequence shown here is derived from an EMBL/GenBank/DDBJ whole genome shotgun (WGS) entry which is preliminary data.</text>
</comment>
<keyword evidence="5 13" id="KW-0378">Hydrolase</keyword>
<evidence type="ECO:0000256" key="13">
    <source>
        <dbReference type="RuleBase" id="RU361193"/>
    </source>
</evidence>
<evidence type="ECO:0000256" key="6">
    <source>
        <dbReference type="ARBA" id="ARBA00022837"/>
    </source>
</evidence>
<comment type="pathway">
    <text evidence="2">Protein modification; protein glycosylation.</text>
</comment>
<protein>
    <recommendedName>
        <fullName evidence="13">alpha-1,2-Mannosidase</fullName>
        <ecNumber evidence="13">3.2.1.-</ecNumber>
    </recommendedName>
</protein>
<dbReference type="InterPro" id="IPR012341">
    <property type="entry name" value="6hp_glycosidase-like_sf"/>
</dbReference>
<feature type="binding site" evidence="11">
    <location>
        <position position="568"/>
    </location>
    <ligand>
        <name>Ca(2+)</name>
        <dbReference type="ChEBI" id="CHEBI:29108"/>
    </ligand>
</feature>
<keyword evidence="14" id="KW-0472">Membrane</keyword>
<dbReference type="GO" id="GO:0005783">
    <property type="term" value="C:endoplasmic reticulum"/>
    <property type="evidence" value="ECO:0007669"/>
    <property type="project" value="TreeGrafter"/>
</dbReference>
<comment type="catalytic activity">
    <reaction evidence="9">
        <text>N(4)-(alpha-D-Man-(1-&gt;2)-alpha-D-Man-(1-&gt;2)-alpha-D-Man-(1-&gt;3)-[alpha-D-Man-(1-&gt;2)-alpha-D-Man-(1-&gt;3)-[alpha-D-Man-(1-&gt;2)-alpha-D-Man-(1-&gt;6)]-alpha-D-Man-(1-&gt;6)]-beta-D-Man-(1-&gt;4)-beta-D-GlcNAc-(1-&gt;4)-beta-D-GlcNAc)-L-asparaginyl-[protein] (N-glucan mannose isomer 9A1,2,3B1,2,3) + 4 H2O = N(4)-(alpha-D-Man-(1-&gt;3)-[alpha-D-Man-(1-&gt;3)-[alpha-D-Man-(1-&gt;6)]-alpha-D-Man-(1-&gt;6)]-beta-D-Man-(1-&gt;4)-beta-D-GlcNAc-(1-&gt;4)-beta-D-GlcNAc)-L-asparaginyl-[protein] (N-glucan mannose isomer 5A1,2) + 4 beta-D-mannose</text>
        <dbReference type="Rhea" id="RHEA:56008"/>
        <dbReference type="Rhea" id="RHEA-COMP:14356"/>
        <dbReference type="Rhea" id="RHEA-COMP:14367"/>
        <dbReference type="ChEBI" id="CHEBI:15377"/>
        <dbReference type="ChEBI" id="CHEBI:28563"/>
        <dbReference type="ChEBI" id="CHEBI:59087"/>
        <dbReference type="ChEBI" id="CHEBI:139493"/>
        <dbReference type="EC" id="3.2.1.113"/>
    </reaction>
</comment>
<dbReference type="PRINTS" id="PR00747">
    <property type="entry name" value="GLYHDRLASE47"/>
</dbReference>
<gene>
    <name evidence="15" type="ORF">BS47DRAFT_1440819</name>
</gene>
<evidence type="ECO:0000256" key="10">
    <source>
        <dbReference type="PIRSR" id="PIRSR601382-1"/>
    </source>
</evidence>
<organism evidence="15 16">
    <name type="scientific">Hydnum rufescens UP504</name>
    <dbReference type="NCBI Taxonomy" id="1448309"/>
    <lineage>
        <taxon>Eukaryota</taxon>
        <taxon>Fungi</taxon>
        <taxon>Dikarya</taxon>
        <taxon>Basidiomycota</taxon>
        <taxon>Agaricomycotina</taxon>
        <taxon>Agaricomycetes</taxon>
        <taxon>Cantharellales</taxon>
        <taxon>Hydnaceae</taxon>
        <taxon>Hydnum</taxon>
    </lineage>
</organism>
<evidence type="ECO:0000256" key="1">
    <source>
        <dbReference type="ARBA" id="ARBA00001913"/>
    </source>
</evidence>
<evidence type="ECO:0000256" key="9">
    <source>
        <dbReference type="ARBA" id="ARBA00048605"/>
    </source>
</evidence>
<comment type="similarity">
    <text evidence="3 13">Belongs to the glycosyl hydrolase 47 family.</text>
</comment>
<dbReference type="GO" id="GO:0005509">
    <property type="term" value="F:calcium ion binding"/>
    <property type="evidence" value="ECO:0007669"/>
    <property type="project" value="InterPro"/>
</dbReference>
<evidence type="ECO:0000256" key="12">
    <source>
        <dbReference type="PIRSR" id="PIRSR601382-3"/>
    </source>
</evidence>
<dbReference type="InterPro" id="IPR050749">
    <property type="entry name" value="Glycosyl_Hydrolase_47"/>
</dbReference>
<dbReference type="Pfam" id="PF01532">
    <property type="entry name" value="Glyco_hydro_47"/>
    <property type="match status" value="1"/>
</dbReference>
<dbReference type="PANTHER" id="PTHR11742">
    <property type="entry name" value="MANNOSYL-OLIGOSACCHARIDE ALPHA-1,2-MANNOSIDASE-RELATED"/>
    <property type="match status" value="1"/>
</dbReference>
<dbReference type="SUPFAM" id="SSF48225">
    <property type="entry name" value="Seven-hairpin glycosidases"/>
    <property type="match status" value="1"/>
</dbReference>
<feature type="active site" evidence="10">
    <location>
        <position position="305"/>
    </location>
</feature>
<reference evidence="15" key="1">
    <citation type="journal article" date="2020" name="Nat. Commun.">
        <title>Large-scale genome sequencing of mycorrhizal fungi provides insights into the early evolution of symbiotic traits.</title>
        <authorList>
            <person name="Miyauchi S."/>
            <person name="Kiss E."/>
            <person name="Kuo A."/>
            <person name="Drula E."/>
            <person name="Kohler A."/>
            <person name="Sanchez-Garcia M."/>
            <person name="Morin E."/>
            <person name="Andreopoulos B."/>
            <person name="Barry K.W."/>
            <person name="Bonito G."/>
            <person name="Buee M."/>
            <person name="Carver A."/>
            <person name="Chen C."/>
            <person name="Cichocki N."/>
            <person name="Clum A."/>
            <person name="Culley D."/>
            <person name="Crous P.W."/>
            <person name="Fauchery L."/>
            <person name="Girlanda M."/>
            <person name="Hayes R.D."/>
            <person name="Keri Z."/>
            <person name="LaButti K."/>
            <person name="Lipzen A."/>
            <person name="Lombard V."/>
            <person name="Magnuson J."/>
            <person name="Maillard F."/>
            <person name="Murat C."/>
            <person name="Nolan M."/>
            <person name="Ohm R.A."/>
            <person name="Pangilinan J."/>
            <person name="Pereira M.F."/>
            <person name="Perotto S."/>
            <person name="Peter M."/>
            <person name="Pfister S."/>
            <person name="Riley R."/>
            <person name="Sitrit Y."/>
            <person name="Stielow J.B."/>
            <person name="Szollosi G."/>
            <person name="Zifcakova L."/>
            <person name="Stursova M."/>
            <person name="Spatafora J.W."/>
            <person name="Tedersoo L."/>
            <person name="Vaario L.M."/>
            <person name="Yamada A."/>
            <person name="Yan M."/>
            <person name="Wang P."/>
            <person name="Xu J."/>
            <person name="Bruns T."/>
            <person name="Baldrian P."/>
            <person name="Vilgalys R."/>
            <person name="Dunand C."/>
            <person name="Henrissat B."/>
            <person name="Grigoriev I.V."/>
            <person name="Hibbett D."/>
            <person name="Nagy L.G."/>
            <person name="Martin F.M."/>
        </authorList>
    </citation>
    <scope>NUCLEOTIDE SEQUENCE</scope>
    <source>
        <strain evidence="15">UP504</strain>
    </source>
</reference>
<dbReference type="EC" id="3.2.1.-" evidence="13"/>
<dbReference type="GO" id="GO:0005975">
    <property type="term" value="P:carbohydrate metabolic process"/>
    <property type="evidence" value="ECO:0007669"/>
    <property type="project" value="InterPro"/>
</dbReference>
<sequence length="590" mass="66949">MLPLHRLAQSQSAPTSKYEKFASWLRSRLATRILSVALIVLFLLFWLFPPFPRYDSVPLSEIFKRPSAGAHYAQDSTEAPPSRVPAAVWHSRAQSVKESFIHAYHGYEAAAFGWDELLPVTNKSTTNFNGWGVTIVDSLSTMLLMDLKDEYTRALAHVSKIAIKIMCTGTIPFFETVIRYLGGLLSAYALSGDAILLTKADELAQTLLPVFDSPKGMPHFGYDPSTGFKAPSWASHALLAEMASCQLEYKYLAHLTGRAEYFQKVDRMMDLMQNSQRADGLWSTYWDITSGTQVNTHLSIGALADSGYEYLLKQYLLTGKSEKRLLDMYLKAVRGVLEKLTFLSSTRDLLYITDTKDGVPEHRLEHLSCFFGGLLALGVETVDLPQQDADLHRWAAEGLTTTCWMTYAETQSGLGPEEAQFKVTFDRLHPLKWMDTVRAWENAGREGGVPPGVKAPQLILGESRSGHRDYYLRSPGYYLRPETVESIYIMWKVTKDEIWRERGWGIYRAIEKHCKTEFGYGTVPSVQYKRTGIADSMPSYFLAETLKYLYLLFSEEDRVPLDKWVFNTEAHPLPVFHWKNSEKALYGIHQ</sequence>
<evidence type="ECO:0000256" key="4">
    <source>
        <dbReference type="ARBA" id="ARBA00022723"/>
    </source>
</evidence>
<keyword evidence="16" id="KW-1185">Reference proteome</keyword>
<feature type="active site" description="Proton donor" evidence="10">
    <location>
        <position position="417"/>
    </location>
</feature>
<evidence type="ECO:0000256" key="14">
    <source>
        <dbReference type="SAM" id="Phobius"/>
    </source>
</evidence>
<dbReference type="AlphaFoldDB" id="A0A9P6B599"/>
<comment type="catalytic activity">
    <reaction evidence="8">
        <text>N(4)-(alpha-D-Man-(1-&gt;2)-alpha-D-Man-(1-&gt;2)-alpha-D-Man-(1-&gt;3)-[alpha-D-Man-(1-&gt;3)-[alpha-D-Man-(1-&gt;2)-alpha-D-Man-(1-&gt;6)]-alpha-D-Man-(1-&gt;6)]-beta-D-Man-(1-&gt;4)-beta-D-GlcNAc-(1-&gt;4)-beta-D-GlcNAc)-L-asparaginyl-[protein] (N-glucan mannose isomer 8A1,2,3B1,3) + 3 H2O = N(4)-(alpha-D-Man-(1-&gt;3)-[alpha-D-Man-(1-&gt;3)-[alpha-D-Man-(1-&gt;6)]-alpha-D-Man-(1-&gt;6)]-beta-D-Man-(1-&gt;4)-beta-D-GlcNAc-(1-&gt;4)-beta-D-GlcNAc)-L-asparaginyl-[protein] (N-glucan mannose isomer 5A1,2) + 3 beta-D-mannose</text>
        <dbReference type="Rhea" id="RHEA:56028"/>
        <dbReference type="Rhea" id="RHEA-COMP:14358"/>
        <dbReference type="Rhea" id="RHEA-COMP:14367"/>
        <dbReference type="ChEBI" id="CHEBI:15377"/>
        <dbReference type="ChEBI" id="CHEBI:28563"/>
        <dbReference type="ChEBI" id="CHEBI:59087"/>
        <dbReference type="ChEBI" id="CHEBI:60628"/>
        <dbReference type="EC" id="3.2.1.113"/>
    </reaction>
</comment>
<feature type="disulfide bond" evidence="12">
    <location>
        <begin position="369"/>
        <end position="403"/>
    </location>
</feature>
<dbReference type="OrthoDB" id="8118055at2759"/>
<dbReference type="GO" id="GO:0004571">
    <property type="term" value="F:mannosyl-oligosaccharide 1,2-alpha-mannosidase activity"/>
    <property type="evidence" value="ECO:0007669"/>
    <property type="project" value="UniProtKB-EC"/>
</dbReference>
<evidence type="ECO:0000256" key="5">
    <source>
        <dbReference type="ARBA" id="ARBA00022801"/>
    </source>
</evidence>
<evidence type="ECO:0000256" key="8">
    <source>
        <dbReference type="ARBA" id="ARBA00047669"/>
    </source>
</evidence>
<dbReference type="EMBL" id="MU128938">
    <property type="protein sequence ID" value="KAF9516571.1"/>
    <property type="molecule type" value="Genomic_DNA"/>
</dbReference>
<dbReference type="PANTHER" id="PTHR11742:SF55">
    <property type="entry name" value="ENDOPLASMIC RETICULUM MANNOSYL-OLIGOSACCHARIDE 1,2-ALPHA-MANNOSIDASE"/>
    <property type="match status" value="1"/>
</dbReference>